<proteinExistence type="predicted"/>
<reference evidence="1 2" key="1">
    <citation type="journal article" date="2022" name="bioRxiv">
        <title>Genomics of Preaxostyla Flagellates Illuminates Evolutionary Transitions and the Path Towards Mitochondrial Loss.</title>
        <authorList>
            <person name="Novak L.V.F."/>
            <person name="Treitli S.C."/>
            <person name="Pyrih J."/>
            <person name="Halakuc P."/>
            <person name="Pipaliya S.V."/>
            <person name="Vacek V."/>
            <person name="Brzon O."/>
            <person name="Soukal P."/>
            <person name="Eme L."/>
            <person name="Dacks J.B."/>
            <person name="Karnkowska A."/>
            <person name="Elias M."/>
            <person name="Hampl V."/>
        </authorList>
    </citation>
    <scope>NUCLEOTIDE SEQUENCE [LARGE SCALE GENOMIC DNA]</scope>
    <source>
        <strain evidence="1">NAU3</strain>
        <tissue evidence="1">Gut</tissue>
    </source>
</reference>
<name>A0ABQ9XC32_9EUKA</name>
<keyword evidence="2" id="KW-1185">Reference proteome</keyword>
<organism evidence="1 2">
    <name type="scientific">Blattamonas nauphoetae</name>
    <dbReference type="NCBI Taxonomy" id="2049346"/>
    <lineage>
        <taxon>Eukaryota</taxon>
        <taxon>Metamonada</taxon>
        <taxon>Preaxostyla</taxon>
        <taxon>Oxymonadida</taxon>
        <taxon>Blattamonas</taxon>
    </lineage>
</organism>
<protein>
    <submittedName>
        <fullName evidence="1">Uncharacterized protein</fullName>
    </submittedName>
</protein>
<evidence type="ECO:0000313" key="2">
    <source>
        <dbReference type="Proteomes" id="UP001281761"/>
    </source>
</evidence>
<comment type="caution">
    <text evidence="1">The sequence shown here is derived from an EMBL/GenBank/DDBJ whole genome shotgun (WGS) entry which is preliminary data.</text>
</comment>
<accession>A0ABQ9XC32</accession>
<evidence type="ECO:0000313" key="1">
    <source>
        <dbReference type="EMBL" id="KAK2949234.1"/>
    </source>
</evidence>
<dbReference type="EMBL" id="JARBJD010000160">
    <property type="protein sequence ID" value="KAK2949234.1"/>
    <property type="molecule type" value="Genomic_DNA"/>
</dbReference>
<sequence length="115" mass="13687">MTDNEPLQQANNTRFPPTPLALTSIIWNCVNHHHNTLSPLTTLLSRYVECIKQLWEIIYWCDGFHRSNTQSRNPIREFSSKFHIPQFLDWQPGLFHTFCFESIIYLNMPPKIEIR</sequence>
<dbReference type="Proteomes" id="UP001281761">
    <property type="component" value="Unassembled WGS sequence"/>
</dbReference>
<gene>
    <name evidence="1" type="ORF">BLNAU_15837</name>
</gene>